<proteinExistence type="predicted"/>
<evidence type="ECO:0000313" key="3">
    <source>
        <dbReference type="Proteomes" id="UP000254410"/>
    </source>
</evidence>
<accession>A0A3G6YJ48</accession>
<keyword evidence="1" id="KW-0472">Membrane</keyword>
<dbReference type="AlphaFoldDB" id="A0A3G6YJ48"/>
<dbReference type="Proteomes" id="UP000254410">
    <property type="component" value="Chromosome"/>
</dbReference>
<keyword evidence="1" id="KW-0812">Transmembrane</keyword>
<organism evidence="2 3">
    <name type="scientific">Acinetobacter pittii</name>
    <name type="common">Acinetobacter genomosp. 3</name>
    <dbReference type="NCBI Taxonomy" id="48296"/>
    <lineage>
        <taxon>Bacteria</taxon>
        <taxon>Pseudomonadati</taxon>
        <taxon>Pseudomonadota</taxon>
        <taxon>Gammaproteobacteria</taxon>
        <taxon>Moraxellales</taxon>
        <taxon>Moraxellaceae</taxon>
        <taxon>Acinetobacter</taxon>
        <taxon>Acinetobacter calcoaceticus/baumannii complex</taxon>
    </lineage>
</organism>
<evidence type="ECO:0000313" key="2">
    <source>
        <dbReference type="EMBL" id="AZC00146.1"/>
    </source>
</evidence>
<evidence type="ECO:0000256" key="1">
    <source>
        <dbReference type="SAM" id="Phobius"/>
    </source>
</evidence>
<dbReference type="EMBL" id="CP033540">
    <property type="protein sequence ID" value="AZC00146.1"/>
    <property type="molecule type" value="Genomic_DNA"/>
</dbReference>
<feature type="transmembrane region" description="Helical" evidence="1">
    <location>
        <begin position="14"/>
        <end position="39"/>
    </location>
</feature>
<gene>
    <name evidence="2" type="ORF">DKE52_003925</name>
</gene>
<protein>
    <submittedName>
        <fullName evidence="2">Uncharacterized protein</fullName>
    </submittedName>
</protein>
<reference evidence="2 3" key="1">
    <citation type="submission" date="2018-11" db="EMBL/GenBank/DDBJ databases">
        <authorList>
            <person name="Kuo S.-C."/>
            <person name="Chen F.-J."/>
            <person name="Liao Y.-C."/>
        </authorList>
    </citation>
    <scope>NUCLEOTIDE SEQUENCE [LARGE SCALE GENOMIC DNA]</scope>
    <source>
        <strain evidence="2 3">2014S06-099</strain>
    </source>
</reference>
<name>A0A3G6YJ48_ACIPI</name>
<sequence length="59" mass="6783">MEILKSFVDDWGNLIILAILMSSTILFILEVSGLLPFCISERLAKKELLVKSLFLNKWE</sequence>
<keyword evidence="1" id="KW-1133">Transmembrane helix</keyword>
<reference evidence="2 3" key="2">
    <citation type="submission" date="2018-12" db="EMBL/GenBank/DDBJ databases">
        <title>Molecular Epidemiology of Emerging Carbapenem-Resistance in Acinetobacter nosocomialis and Acinetobacter pittii in Taiwan, 2010-2014.</title>
        <authorList>
            <person name="Huang W.-C."/>
            <person name="Wang H.-Y."/>
            <person name="Lai J.-F."/>
            <person name="Lauderdale T.-L."/>
            <person name="Sytwu H.-K."/>
        </authorList>
    </citation>
    <scope>NUCLEOTIDE SEQUENCE [LARGE SCALE GENOMIC DNA]</scope>
    <source>
        <strain evidence="2 3">2014S06-099</strain>
    </source>
</reference>